<dbReference type="Proteomes" id="UP000009168">
    <property type="component" value="Unassembled WGS sequence"/>
</dbReference>
<dbReference type="FunFam" id="2.40.110.10:FF:000003">
    <property type="entry name" value="Acyl-coenzyme A oxidase"/>
    <property type="match status" value="1"/>
</dbReference>
<keyword evidence="6 11" id="KW-0274">FAD</keyword>
<dbReference type="InterPro" id="IPR002655">
    <property type="entry name" value="Acyl-CoA_oxidase_C"/>
</dbReference>
<dbReference type="EMBL" id="GG662821">
    <property type="protein sequence ID" value="EAR89261.1"/>
    <property type="molecule type" value="Genomic_DNA"/>
</dbReference>
<keyword evidence="9" id="KW-0443">Lipid metabolism</keyword>
<dbReference type="GO" id="GO:0055088">
    <property type="term" value="P:lipid homeostasis"/>
    <property type="evidence" value="ECO:0007669"/>
    <property type="project" value="TreeGrafter"/>
</dbReference>
<feature type="domain" description="Acyl-CoA oxidase C-alpha1" evidence="17">
    <location>
        <begin position="272"/>
        <end position="432"/>
    </location>
</feature>
<dbReference type="HOGENOM" id="CLU_014629_3_1_1"/>
<dbReference type="Gene3D" id="1.10.540.10">
    <property type="entry name" value="Acyl-CoA dehydrogenase/oxidase, N-terminal domain"/>
    <property type="match status" value="1"/>
</dbReference>
<evidence type="ECO:0000259" key="14">
    <source>
        <dbReference type="Pfam" id="PF01756"/>
    </source>
</evidence>
<accession>I7MHP0</accession>
<dbReference type="GO" id="GO:0005504">
    <property type="term" value="F:fatty acid binding"/>
    <property type="evidence" value="ECO:0007669"/>
    <property type="project" value="TreeGrafter"/>
</dbReference>
<reference evidence="19" key="1">
    <citation type="journal article" date="2006" name="PLoS Biol.">
        <title>Macronuclear genome sequence of the ciliate Tetrahymena thermophila, a model eukaryote.</title>
        <authorList>
            <person name="Eisen J.A."/>
            <person name="Coyne R.S."/>
            <person name="Wu M."/>
            <person name="Wu D."/>
            <person name="Thiagarajan M."/>
            <person name="Wortman J.R."/>
            <person name="Badger J.H."/>
            <person name="Ren Q."/>
            <person name="Amedeo P."/>
            <person name="Jones K.M."/>
            <person name="Tallon L.J."/>
            <person name="Delcher A.L."/>
            <person name="Salzberg S.L."/>
            <person name="Silva J.C."/>
            <person name="Haas B.J."/>
            <person name="Majoros W.H."/>
            <person name="Farzad M."/>
            <person name="Carlton J.M."/>
            <person name="Smith R.K. Jr."/>
            <person name="Garg J."/>
            <person name="Pearlman R.E."/>
            <person name="Karrer K.M."/>
            <person name="Sun L."/>
            <person name="Manning G."/>
            <person name="Elde N.C."/>
            <person name="Turkewitz A.P."/>
            <person name="Asai D.J."/>
            <person name="Wilkes D.E."/>
            <person name="Wang Y."/>
            <person name="Cai H."/>
            <person name="Collins K."/>
            <person name="Stewart B.A."/>
            <person name="Lee S.R."/>
            <person name="Wilamowska K."/>
            <person name="Weinberg Z."/>
            <person name="Ruzzo W.L."/>
            <person name="Wloga D."/>
            <person name="Gaertig J."/>
            <person name="Frankel J."/>
            <person name="Tsao C.-C."/>
            <person name="Gorovsky M.A."/>
            <person name="Keeling P.J."/>
            <person name="Waller R.F."/>
            <person name="Patron N.J."/>
            <person name="Cherry J.M."/>
            <person name="Stover N.A."/>
            <person name="Krieger C.J."/>
            <person name="del Toro C."/>
            <person name="Ryder H.F."/>
            <person name="Williamson S.C."/>
            <person name="Barbeau R.A."/>
            <person name="Hamilton E.P."/>
            <person name="Orias E."/>
        </authorList>
    </citation>
    <scope>NUCLEOTIDE SEQUENCE [LARGE SCALE GENOMIC DNA]</scope>
    <source>
        <strain evidence="19">SB210</strain>
    </source>
</reference>
<dbReference type="GO" id="GO:0071949">
    <property type="term" value="F:FAD binding"/>
    <property type="evidence" value="ECO:0007669"/>
    <property type="project" value="InterPro"/>
</dbReference>
<dbReference type="InterPro" id="IPR006091">
    <property type="entry name" value="Acyl-CoA_Oxase/DH_mid-dom"/>
</dbReference>
<dbReference type="Pfam" id="PF01756">
    <property type="entry name" value="ACOX"/>
    <property type="match status" value="1"/>
</dbReference>
<name>I7MHP0_TETTS</name>
<dbReference type="Gene3D" id="1.20.140.10">
    <property type="entry name" value="Butyryl-CoA Dehydrogenase, subunit A, domain 3"/>
    <property type="match status" value="2"/>
</dbReference>
<proteinExistence type="inferred from homology"/>
<feature type="active site" description="Proton acceptor" evidence="12">
    <location>
        <position position="417"/>
    </location>
</feature>
<evidence type="ECO:0000256" key="4">
    <source>
        <dbReference type="ARBA" id="ARBA00006288"/>
    </source>
</evidence>
<dbReference type="PIRSF" id="PIRSF000168">
    <property type="entry name" value="Acyl-CoA_oxidase"/>
    <property type="match status" value="1"/>
</dbReference>
<feature type="domain" description="Acyl-CoA oxidase/dehydrogenase middle" evidence="15">
    <location>
        <begin position="132"/>
        <end position="241"/>
    </location>
</feature>
<dbReference type="Pfam" id="PF22924">
    <property type="entry name" value="ACOX_C_alpha1"/>
    <property type="match status" value="1"/>
</dbReference>
<dbReference type="SUPFAM" id="SSF56645">
    <property type="entry name" value="Acyl-CoA dehydrogenase NM domain-like"/>
    <property type="match status" value="1"/>
</dbReference>
<feature type="domain" description="Acyl-CoA oxidase C-terminal" evidence="14">
    <location>
        <begin position="477"/>
        <end position="657"/>
    </location>
</feature>
<dbReference type="GO" id="GO:0033540">
    <property type="term" value="P:fatty acid beta-oxidation using acyl-CoA oxidase"/>
    <property type="evidence" value="ECO:0007669"/>
    <property type="project" value="TreeGrafter"/>
</dbReference>
<keyword evidence="19" id="KW-1185">Reference proteome</keyword>
<evidence type="ECO:0000256" key="10">
    <source>
        <dbReference type="ARBA" id="ARBA00023140"/>
    </source>
</evidence>
<dbReference type="OrthoDB" id="434460at2759"/>
<feature type="binding site" evidence="13">
    <location>
        <position position="175"/>
    </location>
    <ligand>
        <name>FAD</name>
        <dbReference type="ChEBI" id="CHEBI:57692"/>
    </ligand>
</feature>
<comment type="cofactor">
    <cofactor evidence="2">
        <name>FAD</name>
        <dbReference type="ChEBI" id="CHEBI:57692"/>
    </cofactor>
</comment>
<dbReference type="GO" id="GO:0005777">
    <property type="term" value="C:peroxisome"/>
    <property type="evidence" value="ECO:0007669"/>
    <property type="project" value="UniProtKB-SubCell"/>
</dbReference>
<evidence type="ECO:0000256" key="5">
    <source>
        <dbReference type="ARBA" id="ARBA00022630"/>
    </source>
</evidence>
<comment type="catalytic activity">
    <reaction evidence="1">
        <text>a 2,3-saturated acyl-CoA + O2 = a (2E)-enoyl-CoA + H2O2</text>
        <dbReference type="Rhea" id="RHEA:38959"/>
        <dbReference type="ChEBI" id="CHEBI:15379"/>
        <dbReference type="ChEBI" id="CHEBI:16240"/>
        <dbReference type="ChEBI" id="CHEBI:58856"/>
        <dbReference type="ChEBI" id="CHEBI:65111"/>
        <dbReference type="EC" id="1.3.3.6"/>
    </reaction>
</comment>
<evidence type="ECO:0000313" key="19">
    <source>
        <dbReference type="Proteomes" id="UP000009168"/>
    </source>
</evidence>
<keyword evidence="8" id="KW-0560">Oxidoreductase</keyword>
<evidence type="ECO:0000256" key="7">
    <source>
        <dbReference type="ARBA" id="ARBA00022832"/>
    </source>
</evidence>
<dbReference type="Gene3D" id="2.40.110.10">
    <property type="entry name" value="Butyryl-CoA Dehydrogenase, subunit A, domain 2"/>
    <property type="match status" value="1"/>
</dbReference>
<dbReference type="SUPFAM" id="SSF47203">
    <property type="entry name" value="Acyl-CoA dehydrogenase C-terminal domain-like"/>
    <property type="match status" value="2"/>
</dbReference>
<evidence type="ECO:0000256" key="3">
    <source>
        <dbReference type="ARBA" id="ARBA00004275"/>
    </source>
</evidence>
<dbReference type="RefSeq" id="XP_001009506.1">
    <property type="nucleotide sequence ID" value="XM_001009506.1"/>
</dbReference>
<dbReference type="OMA" id="WNMYNVL"/>
<dbReference type="Pfam" id="PF02770">
    <property type="entry name" value="Acyl-CoA_dh_M"/>
    <property type="match status" value="1"/>
</dbReference>
<evidence type="ECO:0000259" key="17">
    <source>
        <dbReference type="Pfam" id="PF22924"/>
    </source>
</evidence>
<evidence type="ECO:0000256" key="9">
    <source>
        <dbReference type="ARBA" id="ARBA00023098"/>
    </source>
</evidence>
<dbReference type="FunFam" id="1.20.140.10:FF:000007">
    <property type="entry name" value="Acyl-coenzyme A oxidase"/>
    <property type="match status" value="1"/>
</dbReference>
<feature type="domain" description="Acyl-coenzyme A oxidase N-terminal" evidence="16">
    <location>
        <begin position="17"/>
        <end position="130"/>
    </location>
</feature>
<sequence length="665" mass="76135">MSTNPFKQEREKVSFSQEAMAELLYDGPEELQKFRKYQQVFADDPILKFDPSKIDISRKELFAEYCKKTYRYHELFNQSSNPINKYCGLMFDEPLIGAVHHSMFVPSLQLLADDEQQKRWLQDALQMKIIGCYAQTELAHGSDVQNLQTTSTYDQATDSFILNTPEVGAAKWWVGELGLVANHAIVYAQLIINGQRYGPQPFVVQLRDLKTHKPLPGIDVGDIGPKYGYNSKDNGFLILNNIRIPRTNMLSRYVKVTDKGEFIPAGNPKIVYATMMKVRLGILYESYYFLAAQLTIATRYSLIRKQFKDENGIERTILDYQTQQDKLLPYMADAYAMAFSFKKTINMFQENLERCSKNDFSLLQDLHGLLSAHKSVSTHTTLVGMEKIRQSCGGHGFSSYSGLVGRLKLWYPYSTFEGENTIMLLQTARYLIKKFRKSVRPESRNILPPQCEYLRDHTLLLSTKCTAEHMREFLLLEPLRKMMRFTACFRVVKAANQLEDSVKIKKMHPKEAFDTAAGSLLCDAATSHTHYYIFNSFFEKIIQVNDESIREVLSRLCALYALTKIVERPDALYEGGHINGEQLKLMREAREQLLVELRPEAIGLAEAWSFHDNTLRSAIGSSKGDVYETLLDWVQNKNPVNKPEVQSALHETIAPIVGKVHAPRL</sequence>
<dbReference type="InterPro" id="IPR046373">
    <property type="entry name" value="Acyl-CoA_Oxase/DH_mid-dom_sf"/>
</dbReference>
<dbReference type="FunFam" id="1.20.140.10:FF:000015">
    <property type="entry name" value="Acyl-coenzyme A oxidase"/>
    <property type="match status" value="1"/>
</dbReference>
<dbReference type="InterPro" id="IPR012258">
    <property type="entry name" value="Acyl-CoA_oxidase"/>
</dbReference>
<comment type="subcellular location">
    <subcellularLocation>
        <location evidence="3">Peroxisome</location>
    </subcellularLocation>
</comment>
<dbReference type="PANTHER" id="PTHR10909:SF250">
    <property type="entry name" value="PEROXISOMAL ACYL-COENZYME A OXIDASE 1"/>
    <property type="match status" value="1"/>
</dbReference>
<keyword evidence="5 11" id="KW-0285">Flavoprotein</keyword>
<evidence type="ECO:0000256" key="12">
    <source>
        <dbReference type="PIRSR" id="PIRSR000168-1"/>
    </source>
</evidence>
<dbReference type="InterPro" id="IPR037069">
    <property type="entry name" value="AcylCoA_DH/ox_N_sf"/>
</dbReference>
<evidence type="ECO:0000256" key="11">
    <source>
        <dbReference type="PIRNR" id="PIRNR000168"/>
    </source>
</evidence>
<dbReference type="eggNOG" id="KOG0136">
    <property type="taxonomic scope" value="Eukaryota"/>
</dbReference>
<dbReference type="InParanoid" id="I7MHP0"/>
<dbReference type="InterPro" id="IPR029320">
    <property type="entry name" value="Acyl-CoA_ox_N"/>
</dbReference>
<keyword evidence="10" id="KW-0576">Peroxisome</keyword>
<dbReference type="KEGG" id="tet:TTHERM_00370760"/>
<keyword evidence="7" id="KW-0276">Fatty acid metabolism</keyword>
<feature type="binding site" evidence="13">
    <location>
        <position position="136"/>
    </location>
    <ligand>
        <name>FAD</name>
        <dbReference type="ChEBI" id="CHEBI:57692"/>
    </ligand>
</feature>
<dbReference type="Pfam" id="PF14749">
    <property type="entry name" value="Acyl-CoA_ox_N"/>
    <property type="match status" value="1"/>
</dbReference>
<evidence type="ECO:0000256" key="8">
    <source>
        <dbReference type="ARBA" id="ARBA00023002"/>
    </source>
</evidence>
<gene>
    <name evidence="18" type="ORF">TTHERM_00370760</name>
</gene>
<evidence type="ECO:0000256" key="1">
    <source>
        <dbReference type="ARBA" id="ARBA00001201"/>
    </source>
</evidence>
<dbReference type="AlphaFoldDB" id="I7MHP0"/>
<comment type="similarity">
    <text evidence="4 11">Belongs to the acyl-CoA oxidase family.</text>
</comment>
<evidence type="ECO:0000259" key="15">
    <source>
        <dbReference type="Pfam" id="PF02770"/>
    </source>
</evidence>
<dbReference type="GeneID" id="7827867"/>
<evidence type="ECO:0000259" key="16">
    <source>
        <dbReference type="Pfam" id="PF14749"/>
    </source>
</evidence>
<dbReference type="InterPro" id="IPR055060">
    <property type="entry name" value="ACOX_C_alpha1"/>
</dbReference>
<organism evidence="18 19">
    <name type="scientific">Tetrahymena thermophila (strain SB210)</name>
    <dbReference type="NCBI Taxonomy" id="312017"/>
    <lineage>
        <taxon>Eukaryota</taxon>
        <taxon>Sar</taxon>
        <taxon>Alveolata</taxon>
        <taxon>Ciliophora</taxon>
        <taxon>Intramacronucleata</taxon>
        <taxon>Oligohymenophorea</taxon>
        <taxon>Hymenostomatida</taxon>
        <taxon>Tetrahymenina</taxon>
        <taxon>Tetrahymenidae</taxon>
        <taxon>Tetrahymena</taxon>
    </lineage>
</organism>
<evidence type="ECO:0000256" key="6">
    <source>
        <dbReference type="ARBA" id="ARBA00022827"/>
    </source>
</evidence>
<dbReference type="PANTHER" id="PTHR10909">
    <property type="entry name" value="ELECTRON TRANSPORT OXIDOREDUCTASE"/>
    <property type="match status" value="1"/>
</dbReference>
<dbReference type="InterPro" id="IPR009100">
    <property type="entry name" value="AcylCoA_DH/oxidase_NM_dom_sf"/>
</dbReference>
<evidence type="ECO:0000313" key="18">
    <source>
        <dbReference type="EMBL" id="EAR89261.1"/>
    </source>
</evidence>
<evidence type="ECO:0000256" key="13">
    <source>
        <dbReference type="PIRSR" id="PIRSR000168-2"/>
    </source>
</evidence>
<dbReference type="STRING" id="312017.I7MHP0"/>
<evidence type="ECO:0000256" key="2">
    <source>
        <dbReference type="ARBA" id="ARBA00001974"/>
    </source>
</evidence>
<protein>
    <recommendedName>
        <fullName evidence="11">Acyl-coenzyme A oxidase</fullName>
    </recommendedName>
</protein>
<dbReference type="InterPro" id="IPR036250">
    <property type="entry name" value="AcylCo_DH-like_C"/>
</dbReference>
<dbReference type="GO" id="GO:0003997">
    <property type="term" value="F:acyl-CoA oxidase activity"/>
    <property type="evidence" value="ECO:0007669"/>
    <property type="project" value="UniProtKB-EC"/>
</dbReference>